<protein>
    <recommendedName>
        <fullName evidence="2">UEV domain-containing protein</fullName>
    </recommendedName>
</protein>
<dbReference type="CDD" id="cd11685">
    <property type="entry name" value="UEV_TSG101-like"/>
    <property type="match status" value="1"/>
</dbReference>
<feature type="compositionally biased region" description="Pro residues" evidence="1">
    <location>
        <begin position="353"/>
        <end position="366"/>
    </location>
</feature>
<dbReference type="InterPro" id="IPR052070">
    <property type="entry name" value="ESCRT-I_UEV_domain"/>
</dbReference>
<feature type="region of interest" description="Disordered" evidence="1">
    <location>
        <begin position="145"/>
        <end position="406"/>
    </location>
</feature>
<feature type="compositionally biased region" description="Polar residues" evidence="1">
    <location>
        <begin position="204"/>
        <end position="231"/>
    </location>
</feature>
<dbReference type="InterPro" id="IPR008883">
    <property type="entry name" value="UEV_N"/>
</dbReference>
<organism evidence="3 4">
    <name type="scientific">Hohenbuehelia grisea</name>
    <dbReference type="NCBI Taxonomy" id="104357"/>
    <lineage>
        <taxon>Eukaryota</taxon>
        <taxon>Fungi</taxon>
        <taxon>Dikarya</taxon>
        <taxon>Basidiomycota</taxon>
        <taxon>Agaricomycotina</taxon>
        <taxon>Agaricomycetes</taxon>
        <taxon>Agaricomycetidae</taxon>
        <taxon>Agaricales</taxon>
        <taxon>Pleurotineae</taxon>
        <taxon>Pleurotaceae</taxon>
        <taxon>Hohenbuehelia</taxon>
    </lineage>
</organism>
<dbReference type="InterPro" id="IPR016135">
    <property type="entry name" value="UBQ-conjugating_enzyme/RWD"/>
</dbReference>
<dbReference type="Pfam" id="PF05743">
    <property type="entry name" value="UEV"/>
    <property type="match status" value="1"/>
</dbReference>
<sequence>MASTDSLTQKWLRQNVQPYPSKDRVYADIDAVLAHFSTLRPKSDVYTYDDGRTQLLLCLHGLLPISYRQQAYNIPVNIWITREYPRISPIAYVVPTIDMLVKAGKYIDVSGRCNIDYIQRWERKSEGCSILALLEAMQDQFSREPPVYAKPKPVQSNISHPPSSITASPGPSTPLQNTQQPITTTADPPALPPKPGSFPHNHIQPFNATTSAQSTPFNANLSQPATSNSLATRPPPSLPHHSSILEPGPPQYRTPQTSPPVPPKYQPVIAPEPLRQHPTSQSPTPAHVWPSSPPPPSSVAFSHPIASPPPPPPPPLPLAFPPGHFNAPASGAQSPSQRPPLPFTAQPTVSPATPLPPPPSSIPPPNLLDADDPPDMPSSGAPTDQESHSGLRAGAAAPPPRPPNPELLRLHAQIHEKLTGELASLTQALSLDAERLRAHQTDLLAGEPAIHDEMARLEAVRGMCQNVAGRLQATVDQAERNVTELRRKGDPEVDELVCSTTIVHNQTLWRERLFTLSLRLLL</sequence>
<dbReference type="PANTHER" id="PTHR23306">
    <property type="entry name" value="TUMOR SUSCEPTIBILITY GENE 101 PROTEIN-RELATED"/>
    <property type="match status" value="1"/>
</dbReference>
<feature type="domain" description="UEV" evidence="2">
    <location>
        <begin position="6"/>
        <end position="151"/>
    </location>
</feature>
<name>A0ABR3IUB5_9AGAR</name>
<dbReference type="PROSITE" id="PS51322">
    <property type="entry name" value="UEV"/>
    <property type="match status" value="1"/>
</dbReference>
<proteinExistence type="predicted"/>
<accession>A0ABR3IUB5</accession>
<dbReference type="PANTHER" id="PTHR23306:SF3">
    <property type="entry name" value="TUMOR SUPPRESSOR PROTEIN 101"/>
    <property type="match status" value="1"/>
</dbReference>
<dbReference type="Proteomes" id="UP001556367">
    <property type="component" value="Unassembled WGS sequence"/>
</dbReference>
<evidence type="ECO:0000259" key="2">
    <source>
        <dbReference type="PROSITE" id="PS51322"/>
    </source>
</evidence>
<feature type="compositionally biased region" description="Pro residues" evidence="1">
    <location>
        <begin position="306"/>
        <end position="320"/>
    </location>
</feature>
<feature type="compositionally biased region" description="Polar residues" evidence="1">
    <location>
        <begin position="154"/>
        <end position="186"/>
    </location>
</feature>
<dbReference type="SUPFAM" id="SSF54495">
    <property type="entry name" value="UBC-like"/>
    <property type="match status" value="1"/>
</dbReference>
<feature type="compositionally biased region" description="Pro residues" evidence="1">
    <location>
        <begin position="247"/>
        <end position="265"/>
    </location>
</feature>
<dbReference type="PRINTS" id="PR01217">
    <property type="entry name" value="PRICHEXTENSN"/>
</dbReference>
<evidence type="ECO:0000313" key="4">
    <source>
        <dbReference type="Proteomes" id="UP001556367"/>
    </source>
</evidence>
<comment type="caution">
    <text evidence="3">The sequence shown here is derived from an EMBL/GenBank/DDBJ whole genome shotgun (WGS) entry which is preliminary data.</text>
</comment>
<gene>
    <name evidence="3" type="ORF">HGRIS_013098</name>
</gene>
<keyword evidence="4" id="KW-1185">Reference proteome</keyword>
<dbReference type="Gene3D" id="3.10.110.10">
    <property type="entry name" value="Ubiquitin Conjugating Enzyme"/>
    <property type="match status" value="1"/>
</dbReference>
<reference evidence="4" key="1">
    <citation type="submission" date="2024-06" db="EMBL/GenBank/DDBJ databases">
        <title>Multi-omics analyses provide insights into the biosynthesis of the anticancer antibiotic pleurotin in Hohenbuehelia grisea.</title>
        <authorList>
            <person name="Weaver J.A."/>
            <person name="Alberti F."/>
        </authorList>
    </citation>
    <scope>NUCLEOTIDE SEQUENCE [LARGE SCALE GENOMIC DNA]</scope>
    <source>
        <strain evidence="4">T-177</strain>
    </source>
</reference>
<evidence type="ECO:0000256" key="1">
    <source>
        <dbReference type="SAM" id="MobiDB-lite"/>
    </source>
</evidence>
<evidence type="ECO:0000313" key="3">
    <source>
        <dbReference type="EMBL" id="KAL0946939.1"/>
    </source>
</evidence>
<dbReference type="EMBL" id="JASNQZ010000015">
    <property type="protein sequence ID" value="KAL0946939.1"/>
    <property type="molecule type" value="Genomic_DNA"/>
</dbReference>